<feature type="compositionally biased region" description="Basic and acidic residues" evidence="2">
    <location>
        <begin position="316"/>
        <end position="327"/>
    </location>
</feature>
<dbReference type="PANTHER" id="PTHR45224">
    <property type="entry name" value="OS01G0527900 PROTEIN-RELATED"/>
    <property type="match status" value="1"/>
</dbReference>
<sequence length="430" mass="49119">MEPFKGNFSNLLNQGSSSQATNSDAQNSPSTQFPTSYPQNFRPSFLQNFHPFGPPSNYQPYRHPPIFQGAQQQDYYGQPTPGSLEGFQLQENLVHSSNQAFGFAANRSQFGTQYSTSIGAAANTSSSWISFSMYTRHNEKEVVKVEEASDSSEEGRRGTRINWTEDDNIRLMSSWLNNSVDPIKGNDKKSEQYWKAVAREFNSNMPSNGNKRNPKQCRTHWDNVKRDVTKFCGFYSKARTTFTSGYSDDMIMEKAREWYKKHNNQKPFTLEYMWKDLKDQPKWRRVLEESSHNKRNKISESGAYTSSSNQDTEEETERKEKRPEGQKAAKQRQKGKGAPSPLGDKPSQNMVLFHEAITTKAAALLKAAEATLIGAEAKKEKAIAKKEKARAEKYQMYLKLMEKDTSTFSEAKLKRHENVLDQLARELAEE</sequence>
<dbReference type="InterPro" id="IPR001005">
    <property type="entry name" value="SANT/Myb"/>
</dbReference>
<dbReference type="STRING" id="39946.A2XAL8"/>
<dbReference type="InterPro" id="IPR044822">
    <property type="entry name" value="Myb_DNA-bind_4"/>
</dbReference>
<dbReference type="Proteomes" id="UP000007015">
    <property type="component" value="Chromosome 2"/>
</dbReference>
<dbReference type="AlphaFoldDB" id="A2XAL8"/>
<dbReference type="Gramene" id="BGIOSGA009215-TA">
    <property type="protein sequence ID" value="BGIOSGA009215-PA"/>
    <property type="gene ID" value="BGIOSGA009215"/>
</dbReference>
<proteinExistence type="predicted"/>
<keyword evidence="1" id="KW-0175">Coiled coil</keyword>
<evidence type="ECO:0000259" key="3">
    <source>
        <dbReference type="PROSITE" id="PS50090"/>
    </source>
</evidence>
<evidence type="ECO:0000313" key="4">
    <source>
        <dbReference type="EMBL" id="EAY87878.1"/>
    </source>
</evidence>
<name>A2XAL8_ORYSI</name>
<feature type="coiled-coil region" evidence="1">
    <location>
        <begin position="365"/>
        <end position="426"/>
    </location>
</feature>
<dbReference type="PANTHER" id="PTHR45224:SF16">
    <property type="entry name" value="OS01G0527900 PROTEIN"/>
    <property type="match status" value="1"/>
</dbReference>
<dbReference type="Pfam" id="PF14303">
    <property type="entry name" value="NAM-associated"/>
    <property type="match status" value="1"/>
</dbReference>
<dbReference type="InterPro" id="IPR029466">
    <property type="entry name" value="NAM-associated_C"/>
</dbReference>
<dbReference type="Gene3D" id="1.10.10.60">
    <property type="entry name" value="Homeodomain-like"/>
    <property type="match status" value="1"/>
</dbReference>
<organism evidence="4 5">
    <name type="scientific">Oryza sativa subsp. indica</name>
    <name type="common">Rice</name>
    <dbReference type="NCBI Taxonomy" id="39946"/>
    <lineage>
        <taxon>Eukaryota</taxon>
        <taxon>Viridiplantae</taxon>
        <taxon>Streptophyta</taxon>
        <taxon>Embryophyta</taxon>
        <taxon>Tracheophyta</taxon>
        <taxon>Spermatophyta</taxon>
        <taxon>Magnoliopsida</taxon>
        <taxon>Liliopsida</taxon>
        <taxon>Poales</taxon>
        <taxon>Poaceae</taxon>
        <taxon>BOP clade</taxon>
        <taxon>Oryzoideae</taxon>
        <taxon>Oryzeae</taxon>
        <taxon>Oryzinae</taxon>
        <taxon>Oryza</taxon>
        <taxon>Oryza sativa</taxon>
    </lineage>
</organism>
<evidence type="ECO:0000313" key="5">
    <source>
        <dbReference type="Proteomes" id="UP000007015"/>
    </source>
</evidence>
<feature type="region of interest" description="Disordered" evidence="2">
    <location>
        <begin position="288"/>
        <end position="347"/>
    </location>
</feature>
<protein>
    <recommendedName>
        <fullName evidence="3">Myb-like domain-containing protein</fullName>
    </recommendedName>
</protein>
<dbReference type="HOGENOM" id="CLU_037597_1_0_1"/>
<gene>
    <name evidence="4" type="ORF">OsI_09298</name>
</gene>
<evidence type="ECO:0000256" key="2">
    <source>
        <dbReference type="SAM" id="MobiDB-lite"/>
    </source>
</evidence>
<reference evidence="4 5" key="1">
    <citation type="journal article" date="2005" name="PLoS Biol.">
        <title>The genomes of Oryza sativa: a history of duplications.</title>
        <authorList>
            <person name="Yu J."/>
            <person name="Wang J."/>
            <person name="Lin W."/>
            <person name="Li S."/>
            <person name="Li H."/>
            <person name="Zhou J."/>
            <person name="Ni P."/>
            <person name="Dong W."/>
            <person name="Hu S."/>
            <person name="Zeng C."/>
            <person name="Zhang J."/>
            <person name="Zhang Y."/>
            <person name="Li R."/>
            <person name="Xu Z."/>
            <person name="Li S."/>
            <person name="Li X."/>
            <person name="Zheng H."/>
            <person name="Cong L."/>
            <person name="Lin L."/>
            <person name="Yin J."/>
            <person name="Geng J."/>
            <person name="Li G."/>
            <person name="Shi J."/>
            <person name="Liu J."/>
            <person name="Lv H."/>
            <person name="Li J."/>
            <person name="Wang J."/>
            <person name="Deng Y."/>
            <person name="Ran L."/>
            <person name="Shi X."/>
            <person name="Wang X."/>
            <person name="Wu Q."/>
            <person name="Li C."/>
            <person name="Ren X."/>
            <person name="Wang J."/>
            <person name="Wang X."/>
            <person name="Li D."/>
            <person name="Liu D."/>
            <person name="Zhang X."/>
            <person name="Ji Z."/>
            <person name="Zhao W."/>
            <person name="Sun Y."/>
            <person name="Zhang Z."/>
            <person name="Bao J."/>
            <person name="Han Y."/>
            <person name="Dong L."/>
            <person name="Ji J."/>
            <person name="Chen P."/>
            <person name="Wu S."/>
            <person name="Liu J."/>
            <person name="Xiao Y."/>
            <person name="Bu D."/>
            <person name="Tan J."/>
            <person name="Yang L."/>
            <person name="Ye C."/>
            <person name="Zhang J."/>
            <person name="Xu J."/>
            <person name="Zhou Y."/>
            <person name="Yu Y."/>
            <person name="Zhang B."/>
            <person name="Zhuang S."/>
            <person name="Wei H."/>
            <person name="Liu B."/>
            <person name="Lei M."/>
            <person name="Yu H."/>
            <person name="Li Y."/>
            <person name="Xu H."/>
            <person name="Wei S."/>
            <person name="He X."/>
            <person name="Fang L."/>
            <person name="Zhang Z."/>
            <person name="Zhang Y."/>
            <person name="Huang X."/>
            <person name="Su Z."/>
            <person name="Tong W."/>
            <person name="Li J."/>
            <person name="Tong Z."/>
            <person name="Li S."/>
            <person name="Ye J."/>
            <person name="Wang L."/>
            <person name="Fang L."/>
            <person name="Lei T."/>
            <person name="Chen C."/>
            <person name="Chen H."/>
            <person name="Xu Z."/>
            <person name="Li H."/>
            <person name="Huang H."/>
            <person name="Zhang F."/>
            <person name="Xu H."/>
            <person name="Li N."/>
            <person name="Zhao C."/>
            <person name="Li S."/>
            <person name="Dong L."/>
            <person name="Huang Y."/>
            <person name="Li L."/>
            <person name="Xi Y."/>
            <person name="Qi Q."/>
            <person name="Li W."/>
            <person name="Zhang B."/>
            <person name="Hu W."/>
            <person name="Zhang Y."/>
            <person name="Tian X."/>
            <person name="Jiao Y."/>
            <person name="Liang X."/>
            <person name="Jin J."/>
            <person name="Gao L."/>
            <person name="Zheng W."/>
            <person name="Hao B."/>
            <person name="Liu S."/>
            <person name="Wang W."/>
            <person name="Yuan L."/>
            <person name="Cao M."/>
            <person name="McDermott J."/>
            <person name="Samudrala R."/>
            <person name="Wang J."/>
            <person name="Wong G.K."/>
            <person name="Yang H."/>
        </authorList>
    </citation>
    <scope>NUCLEOTIDE SEQUENCE [LARGE SCALE GENOMIC DNA]</scope>
    <source>
        <strain evidence="5">cv. 93-11</strain>
    </source>
</reference>
<feature type="compositionally biased region" description="Polar residues" evidence="2">
    <location>
        <begin position="7"/>
        <end position="47"/>
    </location>
</feature>
<dbReference type="Pfam" id="PF13837">
    <property type="entry name" value="Myb_DNA-bind_4"/>
    <property type="match status" value="1"/>
</dbReference>
<dbReference type="OMA" id="QYRINWK"/>
<evidence type="ECO:0000256" key="1">
    <source>
        <dbReference type="SAM" id="Coils"/>
    </source>
</evidence>
<feature type="domain" description="Myb-like" evidence="3">
    <location>
        <begin position="155"/>
        <end position="225"/>
    </location>
</feature>
<keyword evidence="5" id="KW-1185">Reference proteome</keyword>
<accession>A2XAL8</accession>
<dbReference type="EMBL" id="CM000127">
    <property type="protein sequence ID" value="EAY87878.1"/>
    <property type="molecule type" value="Genomic_DNA"/>
</dbReference>
<feature type="region of interest" description="Disordered" evidence="2">
    <location>
        <begin position="1"/>
        <end position="65"/>
    </location>
</feature>
<dbReference type="PROSITE" id="PS50090">
    <property type="entry name" value="MYB_LIKE"/>
    <property type="match status" value="1"/>
</dbReference>